<reference evidence="4 5" key="1">
    <citation type="submission" date="2014-04" db="EMBL/GenBank/DDBJ databases">
        <authorList>
            <consortium name="DOE Joint Genome Institute"/>
            <person name="Kuo A."/>
            <person name="Girlanda M."/>
            <person name="Perotto S."/>
            <person name="Kohler A."/>
            <person name="Nagy L.G."/>
            <person name="Floudas D."/>
            <person name="Copeland A."/>
            <person name="Barry K.W."/>
            <person name="Cichocki N."/>
            <person name="Veneault-Fourrey C."/>
            <person name="LaButti K."/>
            <person name="Lindquist E.A."/>
            <person name="Lipzen A."/>
            <person name="Lundell T."/>
            <person name="Morin E."/>
            <person name="Murat C."/>
            <person name="Sun H."/>
            <person name="Tunlid A."/>
            <person name="Henrissat B."/>
            <person name="Grigoriev I.V."/>
            <person name="Hibbett D.S."/>
            <person name="Martin F."/>
            <person name="Nordberg H.P."/>
            <person name="Cantor M.N."/>
            <person name="Hua S.X."/>
        </authorList>
    </citation>
    <scope>NUCLEOTIDE SEQUENCE [LARGE SCALE GENOMIC DNA]</scope>
    <source>
        <strain evidence="4 5">MUT 4182</strain>
    </source>
</reference>
<dbReference type="AlphaFoldDB" id="A0A0C3LCQ1"/>
<dbReference type="OrthoDB" id="9974981at2759"/>
<evidence type="ECO:0000259" key="3">
    <source>
        <dbReference type="Pfam" id="PF05368"/>
    </source>
</evidence>
<dbReference type="InterPro" id="IPR051609">
    <property type="entry name" value="NmrA/Isoflavone_reductase-like"/>
</dbReference>
<keyword evidence="5" id="KW-1185">Reference proteome</keyword>
<accession>A0A0C3LCQ1</accession>
<evidence type="ECO:0000313" key="4">
    <source>
        <dbReference type="EMBL" id="KIO31693.1"/>
    </source>
</evidence>
<evidence type="ECO:0000256" key="2">
    <source>
        <dbReference type="ARBA" id="ARBA00023002"/>
    </source>
</evidence>
<dbReference type="Gene3D" id="3.40.50.720">
    <property type="entry name" value="NAD(P)-binding Rossmann-like Domain"/>
    <property type="match status" value="1"/>
</dbReference>
<dbReference type="Proteomes" id="UP000054248">
    <property type="component" value="Unassembled WGS sequence"/>
</dbReference>
<dbReference type="PANTHER" id="PTHR47706:SF9">
    <property type="entry name" value="NMRA-LIKE DOMAIN-CONTAINING PROTEIN-RELATED"/>
    <property type="match status" value="1"/>
</dbReference>
<dbReference type="Pfam" id="PF05368">
    <property type="entry name" value="NmrA"/>
    <property type="match status" value="1"/>
</dbReference>
<proteinExistence type="predicted"/>
<feature type="domain" description="NmrA-like" evidence="3">
    <location>
        <begin position="5"/>
        <end position="262"/>
    </location>
</feature>
<protein>
    <recommendedName>
        <fullName evidence="3">NmrA-like domain-containing protein</fullName>
    </recommendedName>
</protein>
<name>A0A0C3LCQ1_9AGAM</name>
<evidence type="ECO:0000313" key="5">
    <source>
        <dbReference type="Proteomes" id="UP000054248"/>
    </source>
</evidence>
<keyword evidence="1" id="KW-0521">NADP</keyword>
<dbReference type="InterPro" id="IPR036291">
    <property type="entry name" value="NAD(P)-bd_dom_sf"/>
</dbReference>
<dbReference type="SUPFAM" id="SSF51735">
    <property type="entry name" value="NAD(P)-binding Rossmann-fold domains"/>
    <property type="match status" value="1"/>
</dbReference>
<reference evidence="5" key="2">
    <citation type="submission" date="2015-01" db="EMBL/GenBank/DDBJ databases">
        <title>Evolutionary Origins and Diversification of the Mycorrhizal Mutualists.</title>
        <authorList>
            <consortium name="DOE Joint Genome Institute"/>
            <consortium name="Mycorrhizal Genomics Consortium"/>
            <person name="Kohler A."/>
            <person name="Kuo A."/>
            <person name="Nagy L.G."/>
            <person name="Floudas D."/>
            <person name="Copeland A."/>
            <person name="Barry K.W."/>
            <person name="Cichocki N."/>
            <person name="Veneault-Fourrey C."/>
            <person name="LaButti K."/>
            <person name="Lindquist E.A."/>
            <person name="Lipzen A."/>
            <person name="Lundell T."/>
            <person name="Morin E."/>
            <person name="Murat C."/>
            <person name="Riley R."/>
            <person name="Ohm R."/>
            <person name="Sun H."/>
            <person name="Tunlid A."/>
            <person name="Henrissat B."/>
            <person name="Grigoriev I.V."/>
            <person name="Hibbett D.S."/>
            <person name="Martin F."/>
        </authorList>
    </citation>
    <scope>NUCLEOTIDE SEQUENCE [LARGE SCALE GENOMIC DNA]</scope>
    <source>
        <strain evidence="5">MUT 4182</strain>
    </source>
</reference>
<dbReference type="EMBL" id="KN822961">
    <property type="protein sequence ID" value="KIO31693.1"/>
    <property type="molecule type" value="Genomic_DNA"/>
</dbReference>
<dbReference type="PANTHER" id="PTHR47706">
    <property type="entry name" value="NMRA-LIKE FAMILY PROTEIN"/>
    <property type="match status" value="1"/>
</dbReference>
<keyword evidence="2" id="KW-0560">Oxidoreductase</keyword>
<gene>
    <name evidence="4" type="ORF">M407DRAFT_218886</name>
</gene>
<dbReference type="InterPro" id="IPR008030">
    <property type="entry name" value="NmrA-like"/>
</dbReference>
<dbReference type="HOGENOM" id="CLU_058266_0_0_1"/>
<organism evidence="4 5">
    <name type="scientific">Tulasnella calospora MUT 4182</name>
    <dbReference type="NCBI Taxonomy" id="1051891"/>
    <lineage>
        <taxon>Eukaryota</taxon>
        <taxon>Fungi</taxon>
        <taxon>Dikarya</taxon>
        <taxon>Basidiomycota</taxon>
        <taxon>Agaricomycotina</taxon>
        <taxon>Agaricomycetes</taxon>
        <taxon>Cantharellales</taxon>
        <taxon>Tulasnellaceae</taxon>
        <taxon>Tulasnella</taxon>
    </lineage>
</organism>
<dbReference type="STRING" id="1051891.A0A0C3LCQ1"/>
<evidence type="ECO:0000256" key="1">
    <source>
        <dbReference type="ARBA" id="ARBA00022857"/>
    </source>
</evidence>
<sequence length="297" mass="32048">MSPITVAIAGGTGQLGLAVTRAFLSPTFNPSRVKRVVVFTRQPTSDIAKELQAQGAEIYDSNITTKALEGVDAVVNVLGMTASKEVNDNVAKTAAEAGVRVYIPNEFGMDLKPLGSYGKPYAIKNIMSTYARELNGGSMKVISIYTAAFLEVLFLMANGVFNLFGDPANKFSYTSMRDIGLSVASMVVLSAQDPASVPDYVRLSGGAISWVGLAELIEKERGGKVTVNIGDINILQEKIEKEDDRLSAGRYAFATGAADYSENNFNELVNPGESLWKWDTIEEYVHRTQGLPTVGRD</sequence>
<dbReference type="GO" id="GO:0016491">
    <property type="term" value="F:oxidoreductase activity"/>
    <property type="evidence" value="ECO:0007669"/>
    <property type="project" value="UniProtKB-KW"/>
</dbReference>